<feature type="domain" description="Glycosyltransferase 2-like" evidence="4">
    <location>
        <begin position="5"/>
        <end position="112"/>
    </location>
</feature>
<protein>
    <submittedName>
        <fullName evidence="5">GT2 family glycosyltransferase</fullName>
    </submittedName>
</protein>
<keyword evidence="2" id="KW-0328">Glycosyltransferase</keyword>
<keyword evidence="3 5" id="KW-0808">Transferase</keyword>
<evidence type="ECO:0000259" key="4">
    <source>
        <dbReference type="Pfam" id="PF00535"/>
    </source>
</evidence>
<evidence type="ECO:0000256" key="3">
    <source>
        <dbReference type="ARBA" id="ARBA00022679"/>
    </source>
</evidence>
<evidence type="ECO:0000313" key="5">
    <source>
        <dbReference type="EMBL" id="MBB6327891.1"/>
    </source>
</evidence>
<dbReference type="Proteomes" id="UP000588604">
    <property type="component" value="Unassembled WGS sequence"/>
</dbReference>
<organism evidence="5 6">
    <name type="scientific">Algoriphagus iocasae</name>
    <dbReference type="NCBI Taxonomy" id="1836499"/>
    <lineage>
        <taxon>Bacteria</taxon>
        <taxon>Pseudomonadati</taxon>
        <taxon>Bacteroidota</taxon>
        <taxon>Cytophagia</taxon>
        <taxon>Cytophagales</taxon>
        <taxon>Cyclobacteriaceae</taxon>
        <taxon>Algoriphagus</taxon>
    </lineage>
</organism>
<accession>A0A841N109</accession>
<reference evidence="5 6" key="1">
    <citation type="submission" date="2020-08" db="EMBL/GenBank/DDBJ databases">
        <title>Genomic Encyclopedia of Type Strains, Phase IV (KMG-IV): sequencing the most valuable type-strain genomes for metagenomic binning, comparative biology and taxonomic classification.</title>
        <authorList>
            <person name="Goeker M."/>
        </authorList>
    </citation>
    <scope>NUCLEOTIDE SEQUENCE [LARGE SCALE GENOMIC DNA]</scope>
    <source>
        <strain evidence="5 6">DSM 102044</strain>
    </source>
</reference>
<keyword evidence="6" id="KW-1185">Reference proteome</keyword>
<dbReference type="EMBL" id="JACIJO010000003">
    <property type="protein sequence ID" value="MBB6327891.1"/>
    <property type="molecule type" value="Genomic_DNA"/>
</dbReference>
<dbReference type="InterPro" id="IPR001173">
    <property type="entry name" value="Glyco_trans_2-like"/>
</dbReference>
<gene>
    <name evidence="5" type="ORF">FHS59_003534</name>
</gene>
<evidence type="ECO:0000256" key="1">
    <source>
        <dbReference type="ARBA" id="ARBA00006739"/>
    </source>
</evidence>
<evidence type="ECO:0000256" key="2">
    <source>
        <dbReference type="ARBA" id="ARBA00022676"/>
    </source>
</evidence>
<dbReference type="GO" id="GO:0016757">
    <property type="term" value="F:glycosyltransferase activity"/>
    <property type="evidence" value="ECO:0007669"/>
    <property type="project" value="UniProtKB-KW"/>
</dbReference>
<sequence length="296" mass="34440">MKIAVLLTCFNRREKTLKCLQNLFSQNSLDKYELHVFLTDDNSKDGTGQAVKEKYPDVNILKGNGKLFWAGGMRNSWRAALNSKIEFDYFFLLNDDTIIFSDTLEKLIESNQSMRHKKNVSNITIGTTTDFNKGKFTYGGFRLFSPHKIKHILVNSATQELECDFGCANIMLVPREITESIGILGDKFVHGIADFDYTLRAKKANFDVWVAPGVLGNCEYDQVRSWKSMDTKLSERIEFLYSPKGLEYKEYMYFLKTHFPREIPAMFLKFWVKTLFPVIYDKFKVERREVQIEQEA</sequence>
<dbReference type="PANTHER" id="PTHR43179:SF12">
    <property type="entry name" value="GALACTOFURANOSYLTRANSFERASE GLFT2"/>
    <property type="match status" value="1"/>
</dbReference>
<comment type="caution">
    <text evidence="5">The sequence shown here is derived from an EMBL/GenBank/DDBJ whole genome shotgun (WGS) entry which is preliminary data.</text>
</comment>
<comment type="similarity">
    <text evidence="1">Belongs to the glycosyltransferase 2 family.</text>
</comment>
<dbReference type="PANTHER" id="PTHR43179">
    <property type="entry name" value="RHAMNOSYLTRANSFERASE WBBL"/>
    <property type="match status" value="1"/>
</dbReference>
<proteinExistence type="inferred from homology"/>
<name>A0A841N109_9BACT</name>
<dbReference type="Pfam" id="PF00535">
    <property type="entry name" value="Glycos_transf_2"/>
    <property type="match status" value="1"/>
</dbReference>
<evidence type="ECO:0000313" key="6">
    <source>
        <dbReference type="Proteomes" id="UP000588604"/>
    </source>
</evidence>
<dbReference type="RefSeq" id="WP_184496638.1">
    <property type="nucleotide sequence ID" value="NZ_JACIJO010000003.1"/>
</dbReference>
<dbReference type="InterPro" id="IPR029044">
    <property type="entry name" value="Nucleotide-diphossugar_trans"/>
</dbReference>
<dbReference type="AlphaFoldDB" id="A0A841N109"/>
<dbReference type="Gene3D" id="3.90.550.10">
    <property type="entry name" value="Spore Coat Polysaccharide Biosynthesis Protein SpsA, Chain A"/>
    <property type="match status" value="1"/>
</dbReference>
<dbReference type="SUPFAM" id="SSF53448">
    <property type="entry name" value="Nucleotide-diphospho-sugar transferases"/>
    <property type="match status" value="1"/>
</dbReference>